<evidence type="ECO:0000313" key="3">
    <source>
        <dbReference type="Proteomes" id="UP001215598"/>
    </source>
</evidence>
<proteinExistence type="predicted"/>
<comment type="caution">
    <text evidence="2">The sequence shown here is derived from an EMBL/GenBank/DDBJ whole genome shotgun (WGS) entry which is preliminary data.</text>
</comment>
<sequence length="249" mass="28064">MLEFVMRPDTRTHDLHSWLRIYSRIHRSSGSRMRMPTTTFPVSSSLACSAEYESVQRGRSEIVDTCAARIPIHGGLRITALPYRLIATSAPLARIFGFKACRPQPQKGGGYCIDPDRHEWINAVPRALHVSVLPATLTYLRIRLPPCTPWRETPDFAPPLGLAYHDRNSPSDAVPLQRVQLLLLLRLFLRLPLLLLARRPLPVPMRVLMRAFPSPFERKNTPSTHGGDPHRAGIASGILPSCCPRPRRH</sequence>
<name>A0AAD7HGC0_9AGAR</name>
<protein>
    <submittedName>
        <fullName evidence="2">Uncharacterized protein</fullName>
    </submittedName>
</protein>
<gene>
    <name evidence="2" type="ORF">B0H16DRAFT_1739621</name>
</gene>
<feature type="region of interest" description="Disordered" evidence="1">
    <location>
        <begin position="217"/>
        <end position="249"/>
    </location>
</feature>
<dbReference type="EMBL" id="JARKIB010000256">
    <property type="protein sequence ID" value="KAJ7719149.1"/>
    <property type="molecule type" value="Genomic_DNA"/>
</dbReference>
<keyword evidence="3" id="KW-1185">Reference proteome</keyword>
<reference evidence="2" key="1">
    <citation type="submission" date="2023-03" db="EMBL/GenBank/DDBJ databases">
        <title>Massive genome expansion in bonnet fungi (Mycena s.s.) driven by repeated elements and novel gene families across ecological guilds.</title>
        <authorList>
            <consortium name="Lawrence Berkeley National Laboratory"/>
            <person name="Harder C.B."/>
            <person name="Miyauchi S."/>
            <person name="Viragh M."/>
            <person name="Kuo A."/>
            <person name="Thoen E."/>
            <person name="Andreopoulos B."/>
            <person name="Lu D."/>
            <person name="Skrede I."/>
            <person name="Drula E."/>
            <person name="Henrissat B."/>
            <person name="Morin E."/>
            <person name="Kohler A."/>
            <person name="Barry K."/>
            <person name="LaButti K."/>
            <person name="Morin E."/>
            <person name="Salamov A."/>
            <person name="Lipzen A."/>
            <person name="Mereny Z."/>
            <person name="Hegedus B."/>
            <person name="Baldrian P."/>
            <person name="Stursova M."/>
            <person name="Weitz H."/>
            <person name="Taylor A."/>
            <person name="Grigoriev I.V."/>
            <person name="Nagy L.G."/>
            <person name="Martin F."/>
            <person name="Kauserud H."/>
        </authorList>
    </citation>
    <scope>NUCLEOTIDE SEQUENCE</scope>
    <source>
        <strain evidence="2">CBHHK182m</strain>
    </source>
</reference>
<dbReference type="AlphaFoldDB" id="A0AAD7HGC0"/>
<dbReference type="Proteomes" id="UP001215598">
    <property type="component" value="Unassembled WGS sequence"/>
</dbReference>
<organism evidence="2 3">
    <name type="scientific">Mycena metata</name>
    <dbReference type="NCBI Taxonomy" id="1033252"/>
    <lineage>
        <taxon>Eukaryota</taxon>
        <taxon>Fungi</taxon>
        <taxon>Dikarya</taxon>
        <taxon>Basidiomycota</taxon>
        <taxon>Agaricomycotina</taxon>
        <taxon>Agaricomycetes</taxon>
        <taxon>Agaricomycetidae</taxon>
        <taxon>Agaricales</taxon>
        <taxon>Marasmiineae</taxon>
        <taxon>Mycenaceae</taxon>
        <taxon>Mycena</taxon>
    </lineage>
</organism>
<evidence type="ECO:0000313" key="2">
    <source>
        <dbReference type="EMBL" id="KAJ7719149.1"/>
    </source>
</evidence>
<evidence type="ECO:0000256" key="1">
    <source>
        <dbReference type="SAM" id="MobiDB-lite"/>
    </source>
</evidence>
<accession>A0AAD7HGC0</accession>